<protein>
    <submittedName>
        <fullName evidence="2">Protein kinase domain-containing protein</fullName>
    </submittedName>
</protein>
<sequence length="123" mass="13105">MFGTIKDVLGELNSRINAINEELNARMSNQQATTNSSNGTSATPGNNTTNGSTGGHKILSSSTTIQNAHQVQYCGPYKLEKTLGKGQTGLVKTGTHCITGRKVAVKIVNKEKLNESVLQKVCK</sequence>
<reference evidence="2" key="1">
    <citation type="submission" date="2022-11" db="UniProtKB">
        <authorList>
            <consortium name="WormBaseParasite"/>
        </authorList>
    </citation>
    <scope>IDENTIFICATION</scope>
</reference>
<evidence type="ECO:0000313" key="2">
    <source>
        <dbReference type="WBParaSite" id="PS1159_v2.g4841.t1"/>
    </source>
</evidence>
<accession>A0AC35GGU1</accession>
<dbReference type="WBParaSite" id="PS1159_v2.g4841.t1">
    <property type="protein sequence ID" value="PS1159_v2.g4841.t1"/>
    <property type="gene ID" value="PS1159_v2.g4841"/>
</dbReference>
<organism evidence="1 2">
    <name type="scientific">Panagrolaimus sp. PS1159</name>
    <dbReference type="NCBI Taxonomy" id="55785"/>
    <lineage>
        <taxon>Eukaryota</taxon>
        <taxon>Metazoa</taxon>
        <taxon>Ecdysozoa</taxon>
        <taxon>Nematoda</taxon>
        <taxon>Chromadorea</taxon>
        <taxon>Rhabditida</taxon>
        <taxon>Tylenchina</taxon>
        <taxon>Panagrolaimomorpha</taxon>
        <taxon>Panagrolaimoidea</taxon>
        <taxon>Panagrolaimidae</taxon>
        <taxon>Panagrolaimus</taxon>
    </lineage>
</organism>
<evidence type="ECO:0000313" key="1">
    <source>
        <dbReference type="Proteomes" id="UP000887580"/>
    </source>
</evidence>
<dbReference type="Proteomes" id="UP000887580">
    <property type="component" value="Unplaced"/>
</dbReference>
<proteinExistence type="predicted"/>
<name>A0AC35GGU1_9BILA</name>